<accession>A0ABY7WUC5</accession>
<feature type="transmembrane region" description="Helical" evidence="1">
    <location>
        <begin position="69"/>
        <end position="88"/>
    </location>
</feature>
<gene>
    <name evidence="2" type="ORF">PQ472_12240</name>
</gene>
<keyword evidence="3" id="KW-1185">Reference proteome</keyword>
<organism evidence="2 3">
    <name type="scientific">Lacticaseibacillus pabuli</name>
    <dbReference type="NCBI Taxonomy" id="3025672"/>
    <lineage>
        <taxon>Bacteria</taxon>
        <taxon>Bacillati</taxon>
        <taxon>Bacillota</taxon>
        <taxon>Bacilli</taxon>
        <taxon>Lactobacillales</taxon>
        <taxon>Lactobacillaceae</taxon>
        <taxon>Lacticaseibacillus</taxon>
    </lineage>
</organism>
<dbReference type="Proteomes" id="UP001220377">
    <property type="component" value="Chromosome"/>
</dbReference>
<keyword evidence="1" id="KW-0812">Transmembrane</keyword>
<evidence type="ECO:0000313" key="2">
    <source>
        <dbReference type="EMBL" id="WDF82644.1"/>
    </source>
</evidence>
<dbReference type="RefSeq" id="WP_274260258.1">
    <property type="nucleotide sequence ID" value="NZ_CP117884.1"/>
</dbReference>
<sequence length="92" mass="10751">MWGWMTRGVEGLMIVYSYWVCRYGDPVTGKKFNVVELMISVAFMIGLIEFLHFRLKSSGKKVDGLPREAWLFLLALICLVTLVFLKGWRRFD</sequence>
<keyword evidence="1" id="KW-1133">Transmembrane helix</keyword>
<proteinExistence type="predicted"/>
<dbReference type="EMBL" id="CP117884">
    <property type="protein sequence ID" value="WDF82644.1"/>
    <property type="molecule type" value="Genomic_DNA"/>
</dbReference>
<name>A0ABY7WUC5_9LACO</name>
<reference evidence="2 3" key="1">
    <citation type="submission" date="2023-02" db="EMBL/GenBank/DDBJ databases">
        <title>Genome sequence of Lacticaseibacillus sp. KACC 23028.</title>
        <authorList>
            <person name="Kim S."/>
            <person name="Heo J."/>
            <person name="Kwon S.-W."/>
        </authorList>
    </citation>
    <scope>NUCLEOTIDE SEQUENCE [LARGE SCALE GENOMIC DNA]</scope>
    <source>
        <strain evidence="2 3">KACC 23028</strain>
    </source>
</reference>
<keyword evidence="1" id="KW-0472">Membrane</keyword>
<evidence type="ECO:0008006" key="4">
    <source>
        <dbReference type="Google" id="ProtNLM"/>
    </source>
</evidence>
<evidence type="ECO:0000313" key="3">
    <source>
        <dbReference type="Proteomes" id="UP001220377"/>
    </source>
</evidence>
<evidence type="ECO:0000256" key="1">
    <source>
        <dbReference type="SAM" id="Phobius"/>
    </source>
</evidence>
<protein>
    <recommendedName>
        <fullName evidence="4">Transmembrane protein</fullName>
    </recommendedName>
</protein>
<feature type="transmembrane region" description="Helical" evidence="1">
    <location>
        <begin position="32"/>
        <end position="53"/>
    </location>
</feature>